<dbReference type="InterPro" id="IPR013087">
    <property type="entry name" value="Znf_C2H2_type"/>
</dbReference>
<dbReference type="InterPro" id="IPR001909">
    <property type="entry name" value="KRAB"/>
</dbReference>
<dbReference type="PROSITE" id="PS50805">
    <property type="entry name" value="KRAB"/>
    <property type="match status" value="1"/>
</dbReference>
<dbReference type="AlphaFoldDB" id="A0A6P8PRP4"/>
<evidence type="ECO:0000256" key="8">
    <source>
        <dbReference type="ARBA" id="ARBA00023163"/>
    </source>
</evidence>
<keyword evidence="4 10" id="KW-0863">Zinc-finger</keyword>
<dbReference type="GeneID" id="117348890"/>
<evidence type="ECO:0000256" key="10">
    <source>
        <dbReference type="PROSITE-ProRule" id="PRU00042"/>
    </source>
</evidence>
<keyword evidence="5" id="KW-0862">Zinc</keyword>
<dbReference type="KEGG" id="gsh:117348890"/>
<keyword evidence="2" id="KW-0479">Metal-binding</keyword>
<name>A0A6P8PRP4_GEOSA</name>
<keyword evidence="14" id="KW-1185">Reference proteome</keyword>
<feature type="domain" description="C2H2-type" evidence="12">
    <location>
        <begin position="346"/>
        <end position="373"/>
    </location>
</feature>
<evidence type="ECO:0000259" key="12">
    <source>
        <dbReference type="PROSITE" id="PS50157"/>
    </source>
</evidence>
<dbReference type="FunFam" id="3.30.160.60:FF:000111">
    <property type="entry name" value="GLI family zinc finger 4"/>
    <property type="match status" value="1"/>
</dbReference>
<dbReference type="FunFam" id="3.30.160.60:FF:000624">
    <property type="entry name" value="zinc finger protein 697"/>
    <property type="match status" value="1"/>
</dbReference>
<dbReference type="InterPro" id="IPR036236">
    <property type="entry name" value="Znf_C2H2_sf"/>
</dbReference>
<dbReference type="InParanoid" id="A0A6P8PRP4"/>
<dbReference type="Pfam" id="PF01352">
    <property type="entry name" value="KRAB"/>
    <property type="match status" value="1"/>
</dbReference>
<dbReference type="SUPFAM" id="SSF57667">
    <property type="entry name" value="beta-beta-alpha zinc fingers"/>
    <property type="match status" value="3"/>
</dbReference>
<feature type="domain" description="C2H2-type" evidence="12">
    <location>
        <begin position="405"/>
        <end position="432"/>
    </location>
</feature>
<dbReference type="SMART" id="SM00355">
    <property type="entry name" value="ZnF_C2H2"/>
    <property type="match status" value="6"/>
</dbReference>
<proteinExistence type="predicted"/>
<evidence type="ECO:0000313" key="15">
    <source>
        <dbReference type="RefSeq" id="XP_033777393.1"/>
    </source>
</evidence>
<evidence type="ECO:0000256" key="1">
    <source>
        <dbReference type="ARBA" id="ARBA00004123"/>
    </source>
</evidence>
<dbReference type="GO" id="GO:0008270">
    <property type="term" value="F:zinc ion binding"/>
    <property type="evidence" value="ECO:0007669"/>
    <property type="project" value="UniProtKB-KW"/>
</dbReference>
<keyword evidence="9" id="KW-0539">Nucleus</keyword>
<keyword evidence="3" id="KW-0677">Repeat</keyword>
<evidence type="ECO:0000256" key="4">
    <source>
        <dbReference type="ARBA" id="ARBA00022771"/>
    </source>
</evidence>
<evidence type="ECO:0000256" key="2">
    <source>
        <dbReference type="ARBA" id="ARBA00022723"/>
    </source>
</evidence>
<feature type="domain" description="C2H2-type" evidence="12">
    <location>
        <begin position="318"/>
        <end position="345"/>
    </location>
</feature>
<evidence type="ECO:0000256" key="6">
    <source>
        <dbReference type="ARBA" id="ARBA00023015"/>
    </source>
</evidence>
<feature type="compositionally biased region" description="Acidic residues" evidence="11">
    <location>
        <begin position="104"/>
        <end position="114"/>
    </location>
</feature>
<keyword evidence="6" id="KW-0805">Transcription regulation</keyword>
<dbReference type="Pfam" id="PF00096">
    <property type="entry name" value="zf-C2H2"/>
    <property type="match status" value="4"/>
</dbReference>
<organism evidence="14 15">
    <name type="scientific">Geotrypetes seraphini</name>
    <name type="common">Gaboon caecilian</name>
    <name type="synonym">Caecilia seraphini</name>
    <dbReference type="NCBI Taxonomy" id="260995"/>
    <lineage>
        <taxon>Eukaryota</taxon>
        <taxon>Metazoa</taxon>
        <taxon>Chordata</taxon>
        <taxon>Craniata</taxon>
        <taxon>Vertebrata</taxon>
        <taxon>Euteleostomi</taxon>
        <taxon>Amphibia</taxon>
        <taxon>Gymnophiona</taxon>
        <taxon>Geotrypetes</taxon>
    </lineage>
</organism>
<dbReference type="FunFam" id="3.30.160.60:FF:000038">
    <property type="entry name" value="Zinc finger protein 624"/>
    <property type="match status" value="1"/>
</dbReference>
<dbReference type="FunFam" id="3.30.160.60:FF:000322">
    <property type="entry name" value="GDNF-inducible zinc finger protein 1"/>
    <property type="match status" value="1"/>
</dbReference>
<feature type="region of interest" description="Disordered" evidence="11">
    <location>
        <begin position="104"/>
        <end position="126"/>
    </location>
</feature>
<feature type="domain" description="C2H2-type" evidence="12">
    <location>
        <begin position="433"/>
        <end position="460"/>
    </location>
</feature>
<accession>A0A6P8PRP4</accession>
<dbReference type="GO" id="GO:0000977">
    <property type="term" value="F:RNA polymerase II transcription regulatory region sequence-specific DNA binding"/>
    <property type="evidence" value="ECO:0007669"/>
    <property type="project" value="TreeGrafter"/>
</dbReference>
<dbReference type="FunFam" id="3.30.160.60:FF:002061">
    <property type="entry name" value="Uncharacterized protein"/>
    <property type="match status" value="1"/>
</dbReference>
<evidence type="ECO:0000256" key="3">
    <source>
        <dbReference type="ARBA" id="ARBA00022737"/>
    </source>
</evidence>
<gene>
    <name evidence="15" type="primary">LOC117348890</name>
</gene>
<feature type="domain" description="C2H2-type" evidence="12">
    <location>
        <begin position="374"/>
        <end position="396"/>
    </location>
</feature>
<evidence type="ECO:0000313" key="14">
    <source>
        <dbReference type="Proteomes" id="UP000515159"/>
    </source>
</evidence>
<dbReference type="FunFam" id="3.30.160.60:FF:000358">
    <property type="entry name" value="zinc finger protein 24"/>
    <property type="match status" value="1"/>
</dbReference>
<dbReference type="Proteomes" id="UP000515159">
    <property type="component" value="Chromosome 15"/>
</dbReference>
<dbReference type="PANTHER" id="PTHR24381">
    <property type="entry name" value="ZINC FINGER PROTEIN"/>
    <property type="match status" value="1"/>
</dbReference>
<evidence type="ECO:0000256" key="5">
    <source>
        <dbReference type="ARBA" id="ARBA00022833"/>
    </source>
</evidence>
<evidence type="ECO:0000259" key="13">
    <source>
        <dbReference type="PROSITE" id="PS50805"/>
    </source>
</evidence>
<evidence type="ECO:0000256" key="11">
    <source>
        <dbReference type="SAM" id="MobiDB-lite"/>
    </source>
</evidence>
<dbReference type="SUPFAM" id="SSF109640">
    <property type="entry name" value="KRAB domain (Kruppel-associated box)"/>
    <property type="match status" value="1"/>
</dbReference>
<dbReference type="PANTHER" id="PTHR24381:SF438">
    <property type="entry name" value="ZINC FINGER PROTEIN 425"/>
    <property type="match status" value="1"/>
</dbReference>
<feature type="region of interest" description="Disordered" evidence="11">
    <location>
        <begin position="251"/>
        <end position="280"/>
    </location>
</feature>
<comment type="subcellular location">
    <subcellularLocation>
        <location evidence="1">Nucleus</location>
    </subcellularLocation>
</comment>
<evidence type="ECO:0000256" key="7">
    <source>
        <dbReference type="ARBA" id="ARBA00023125"/>
    </source>
</evidence>
<dbReference type="Pfam" id="PF13912">
    <property type="entry name" value="zf-C2H2_6"/>
    <property type="match status" value="1"/>
</dbReference>
<dbReference type="PROSITE" id="PS00028">
    <property type="entry name" value="ZINC_FINGER_C2H2_1"/>
    <property type="match status" value="6"/>
</dbReference>
<evidence type="ECO:0000256" key="9">
    <source>
        <dbReference type="ARBA" id="ARBA00023242"/>
    </source>
</evidence>
<dbReference type="OrthoDB" id="8922241at2759"/>
<dbReference type="InterPro" id="IPR036051">
    <property type="entry name" value="KRAB_dom_sf"/>
</dbReference>
<dbReference type="RefSeq" id="XP_033777393.1">
    <property type="nucleotide sequence ID" value="XM_033921502.1"/>
</dbReference>
<keyword evidence="8" id="KW-0804">Transcription</keyword>
<dbReference type="Gene3D" id="6.10.140.140">
    <property type="match status" value="1"/>
</dbReference>
<keyword evidence="7" id="KW-0238">DNA-binding</keyword>
<dbReference type="GO" id="GO:0005634">
    <property type="term" value="C:nucleus"/>
    <property type="evidence" value="ECO:0007669"/>
    <property type="project" value="UniProtKB-SubCell"/>
</dbReference>
<reference evidence="15" key="1">
    <citation type="submission" date="2025-08" db="UniProtKB">
        <authorList>
            <consortium name="RefSeq"/>
        </authorList>
    </citation>
    <scope>IDENTIFICATION</scope>
</reference>
<feature type="domain" description="KRAB" evidence="13">
    <location>
        <begin position="7"/>
        <end position="78"/>
    </location>
</feature>
<dbReference type="SMART" id="SM00349">
    <property type="entry name" value="KRAB"/>
    <property type="match status" value="1"/>
</dbReference>
<sequence length="479" mass="56449">MSDQASVTFSDVAAYFWKAEWDILGEWQKELYKKVIKEIHNFLMLQGYSIVNPDVIFKIKKEEDKCFTQHCELEGDENLKDSTMGLPIATSMFTLNIKQEDDDSFMDPSESEMTEDTHPPVTGCPNVKPDILIRFKERRFKTEPQEPEEREDLSISDECEELQEAGSPDYDPHGTVEILKVEDFQVREHQLDDEEEDTDINDDDEFWNSSKRQKVIRQQRKGGKSINPSKDCVDLSADCEGSISRVTLHRVKNKAQKEERPSTYSAEARNPNRRQNLVQTEKLTEEEKSFQCPECEKRFSRKAGLREHKKLHRQNKPFKCGDCEKCFTYRSQLTIHQKFHEGQKPFKCSECEKCFWRKGHLQQHEIIHTREKPFRCSQCTKCFRRKGHLRDHEMTHILPPREKPFKCPVCFKCFRHMDNMRSHEKVHMGEKPYKCSECDASFLYISSMRRHKKIHTEEKGSDDHDIKFISEAGEYLCIP</sequence>
<dbReference type="PROSITE" id="PS50157">
    <property type="entry name" value="ZINC_FINGER_C2H2_2"/>
    <property type="match status" value="6"/>
</dbReference>
<dbReference type="GO" id="GO:0000981">
    <property type="term" value="F:DNA-binding transcription factor activity, RNA polymerase II-specific"/>
    <property type="evidence" value="ECO:0007669"/>
    <property type="project" value="TreeGrafter"/>
</dbReference>
<feature type="domain" description="C2H2-type" evidence="12">
    <location>
        <begin position="290"/>
        <end position="317"/>
    </location>
</feature>
<dbReference type="Gene3D" id="3.30.160.60">
    <property type="entry name" value="Classic Zinc Finger"/>
    <property type="match status" value="6"/>
</dbReference>
<protein>
    <submittedName>
        <fullName evidence="15">Zinc finger protein 85-like</fullName>
    </submittedName>
</protein>
<dbReference type="CDD" id="cd07765">
    <property type="entry name" value="KRAB_A-box"/>
    <property type="match status" value="1"/>
</dbReference>